<dbReference type="InterPro" id="IPR041413">
    <property type="entry name" value="MLTR_LBD"/>
</dbReference>
<evidence type="ECO:0000259" key="2">
    <source>
        <dbReference type="Pfam" id="PF17765"/>
    </source>
</evidence>
<dbReference type="Pfam" id="PF17765">
    <property type="entry name" value="MLTR_LBD"/>
    <property type="match status" value="1"/>
</dbReference>
<dbReference type="EMBL" id="CP051627">
    <property type="protein sequence ID" value="UPT23581.1"/>
    <property type="molecule type" value="Genomic_DNA"/>
</dbReference>
<reference evidence="3 4" key="1">
    <citation type="submission" date="2020-04" db="EMBL/GenBank/DDBJ databases">
        <title>Thermobifida alba genome sequencing and assembly.</title>
        <authorList>
            <person name="Luzics S."/>
            <person name="Horvath B."/>
            <person name="Nagy I."/>
            <person name="Toth A."/>
            <person name="Nagy I."/>
            <person name="Kukolya J."/>
        </authorList>
    </citation>
    <scope>NUCLEOTIDE SEQUENCE [LARGE SCALE GENOMIC DNA]</scope>
    <source>
        <strain evidence="3 4">DSM 43795</strain>
    </source>
</reference>
<feature type="domain" description="MmyB-like transcription regulator ligand binding" evidence="2">
    <location>
        <begin position="2"/>
        <end position="77"/>
    </location>
</feature>
<proteinExistence type="predicted"/>
<evidence type="ECO:0000313" key="3">
    <source>
        <dbReference type="EMBL" id="UPT23581.1"/>
    </source>
</evidence>
<gene>
    <name evidence="3" type="ORF">FOF52_17075</name>
</gene>
<dbReference type="Proteomes" id="UP000832041">
    <property type="component" value="Chromosome"/>
</dbReference>
<sequence>MHRLVSRLHRDSPEFAEPWDRHEVLEGSCGTELLHHPALGNLSFTRTTLDFTSRLALRLTVVIPVSGTGAEEALESLTCSPREKHLFLRNGRTAPPVPLLRRRGRGRSPPHMPAPPVRRSDGPPPPAPSTRAITVPLPTCP</sequence>
<evidence type="ECO:0000313" key="4">
    <source>
        <dbReference type="Proteomes" id="UP000832041"/>
    </source>
</evidence>
<feature type="region of interest" description="Disordered" evidence="1">
    <location>
        <begin position="88"/>
        <end position="141"/>
    </location>
</feature>
<keyword evidence="4" id="KW-1185">Reference proteome</keyword>
<organism evidence="3 4">
    <name type="scientific">Thermobifida alba</name>
    <name type="common">Thermomonospora alba</name>
    <dbReference type="NCBI Taxonomy" id="53522"/>
    <lineage>
        <taxon>Bacteria</taxon>
        <taxon>Bacillati</taxon>
        <taxon>Actinomycetota</taxon>
        <taxon>Actinomycetes</taxon>
        <taxon>Streptosporangiales</taxon>
        <taxon>Nocardiopsidaceae</taxon>
        <taxon>Thermobifida</taxon>
    </lineage>
</organism>
<dbReference type="PANTHER" id="PTHR35010">
    <property type="entry name" value="BLL4672 PROTEIN-RELATED"/>
    <property type="match status" value="1"/>
</dbReference>
<dbReference type="Gene3D" id="3.30.450.180">
    <property type="match status" value="1"/>
</dbReference>
<accession>A0ABY4L7C8</accession>
<feature type="compositionally biased region" description="Pro residues" evidence="1">
    <location>
        <begin position="110"/>
        <end position="128"/>
    </location>
</feature>
<name>A0ABY4L7C8_THEAE</name>
<evidence type="ECO:0000256" key="1">
    <source>
        <dbReference type="SAM" id="MobiDB-lite"/>
    </source>
</evidence>
<protein>
    <recommendedName>
        <fullName evidence="2">MmyB-like transcription regulator ligand binding domain-containing protein</fullName>
    </recommendedName>
</protein>